<dbReference type="RefSeq" id="WP_209485579.1">
    <property type="nucleotide sequence ID" value="NZ_JAGGKQ010000014.1"/>
</dbReference>
<evidence type="ECO:0000313" key="3">
    <source>
        <dbReference type="Proteomes" id="UP000823588"/>
    </source>
</evidence>
<sequence>MSDNKRDDGKYRNDDEVRSGHNKYDVLSVLQKSIRRGDREKAMWAAWSLTRSGMAGLYWHRIKVIMIEDCLLPPEEAHIVQTVQTLHDLATGKWDDDEGMGVAAAMRCASILAMCTGSYETLLMKSYWSNVAEEGDDIKEIQKQFPIPPEHENLGKVGRICHDMHTYKGKKRGENYASFLISASRTDTMTDLGRDYRRQLMEMLSYKFTDEQVEAATTPVTEQEDAWDDPSVGFPRH</sequence>
<dbReference type="AlphaFoldDB" id="A0A8T4GGU4"/>
<dbReference type="GO" id="GO:0006260">
    <property type="term" value="P:DNA replication"/>
    <property type="evidence" value="ECO:0007669"/>
    <property type="project" value="InterPro"/>
</dbReference>
<keyword evidence="3" id="KW-1185">Reference proteome</keyword>
<dbReference type="SUPFAM" id="SSF48019">
    <property type="entry name" value="post-AAA+ oligomerization domain-like"/>
    <property type="match status" value="1"/>
</dbReference>
<proteinExistence type="predicted"/>
<evidence type="ECO:0008006" key="4">
    <source>
        <dbReference type="Google" id="ProtNLM"/>
    </source>
</evidence>
<dbReference type="EMBL" id="JAGGKQ010000014">
    <property type="protein sequence ID" value="MBP1922949.1"/>
    <property type="molecule type" value="Genomic_DNA"/>
</dbReference>
<feature type="region of interest" description="Disordered" evidence="1">
    <location>
        <begin position="215"/>
        <end position="237"/>
    </location>
</feature>
<dbReference type="InterPro" id="IPR008921">
    <property type="entry name" value="DNA_pol3_clamp-load_cplx_C"/>
</dbReference>
<accession>A0A8T4GGU4</accession>
<reference evidence="2" key="1">
    <citation type="submission" date="2021-03" db="EMBL/GenBank/DDBJ databases">
        <title>Genomic Encyclopedia of Type Strains, Phase IV (KMG-IV): sequencing the most valuable type-strain genomes for metagenomic binning, comparative biology and taxonomic classification.</title>
        <authorList>
            <person name="Goeker M."/>
        </authorList>
    </citation>
    <scope>NUCLEOTIDE SEQUENCE</scope>
    <source>
        <strain evidence="2">DSM 23564</strain>
    </source>
</reference>
<organism evidence="2 3">
    <name type="scientific">Halorubrum alkaliphilum</name>
    <dbReference type="NCBI Taxonomy" id="261290"/>
    <lineage>
        <taxon>Archaea</taxon>
        <taxon>Methanobacteriati</taxon>
        <taxon>Methanobacteriota</taxon>
        <taxon>Stenosarchaea group</taxon>
        <taxon>Halobacteria</taxon>
        <taxon>Halobacteriales</taxon>
        <taxon>Haloferacaceae</taxon>
        <taxon>Halorubrum</taxon>
    </lineage>
</organism>
<dbReference type="GO" id="GO:0003677">
    <property type="term" value="F:DNA binding"/>
    <property type="evidence" value="ECO:0007669"/>
    <property type="project" value="InterPro"/>
</dbReference>
<gene>
    <name evidence="2" type="ORF">J2751_001982</name>
</gene>
<protein>
    <recommendedName>
        <fullName evidence="4">MgsA AAA+ ATPase C-terminal domain-containing protein</fullName>
    </recommendedName>
</protein>
<dbReference type="Gene3D" id="1.20.272.10">
    <property type="match status" value="1"/>
</dbReference>
<dbReference type="Proteomes" id="UP000823588">
    <property type="component" value="Unassembled WGS sequence"/>
</dbReference>
<evidence type="ECO:0000313" key="2">
    <source>
        <dbReference type="EMBL" id="MBP1922949.1"/>
    </source>
</evidence>
<comment type="caution">
    <text evidence="2">The sequence shown here is derived from an EMBL/GenBank/DDBJ whole genome shotgun (WGS) entry which is preliminary data.</text>
</comment>
<dbReference type="OrthoDB" id="342981at2157"/>
<evidence type="ECO:0000256" key="1">
    <source>
        <dbReference type="SAM" id="MobiDB-lite"/>
    </source>
</evidence>
<name>A0A8T4GGU4_9EURY</name>